<gene>
    <name evidence="2" type="ORF">TGARI_244715</name>
</gene>
<dbReference type="OrthoDB" id="10435368at2759"/>
<evidence type="ECO:0000256" key="1">
    <source>
        <dbReference type="SAM" id="Phobius"/>
    </source>
</evidence>
<name>A0A139XQ54_TOXGO</name>
<comment type="caution">
    <text evidence="2">The sequence shown here is derived from an EMBL/GenBank/DDBJ whole genome shotgun (WGS) entry which is preliminary data.</text>
</comment>
<dbReference type="EMBL" id="AGQS02005347">
    <property type="protein sequence ID" value="KYF40902.1"/>
    <property type="molecule type" value="Genomic_DNA"/>
</dbReference>
<keyword evidence="1" id="KW-0812">Transmembrane</keyword>
<sequence length="229" mass="26885">MLHHVPKKAQESARGFSFCDRCGLPRGTKNCHACESLSLQPGQQQMNPQWEARDDHQIGHLLRHGQALSFFPPLQCISKVRLWLIFRIETVISPRRCCRVLCPKILFSTPRRWGIWMWITLCICFGVVVFYLQTSHADAAFCCYPRYLEYCLELVEEKFAVVEEKLEMLMEFADSINKKRSSEEERRLASLDWMVKEVLKVQLSDFDVTVQRSKGIFYEDRWLTVRCIS</sequence>
<evidence type="ECO:0000313" key="3">
    <source>
        <dbReference type="Proteomes" id="UP000074247"/>
    </source>
</evidence>
<feature type="transmembrane region" description="Helical" evidence="1">
    <location>
        <begin position="113"/>
        <end position="132"/>
    </location>
</feature>
<evidence type="ECO:0000313" key="2">
    <source>
        <dbReference type="EMBL" id="KYF40902.1"/>
    </source>
</evidence>
<keyword evidence="1" id="KW-1133">Transmembrane helix</keyword>
<keyword evidence="1" id="KW-0472">Membrane</keyword>
<dbReference type="AlphaFoldDB" id="A0A139XQ54"/>
<protein>
    <recommendedName>
        <fullName evidence="4">Transmembrane protein</fullName>
    </recommendedName>
</protein>
<dbReference type="VEuPathDB" id="ToxoDB:TGARI_244715"/>
<proteinExistence type="predicted"/>
<reference evidence="2 3" key="1">
    <citation type="journal article" date="2016" name="Nat. Commun.">
        <title>Local admixture of amplified and diversified secreted pathogenesis determinants shapes mosaic Toxoplasma gondii genomes.</title>
        <authorList>
            <person name="Lorenzi H."/>
            <person name="Khan A."/>
            <person name="Behnke M.S."/>
            <person name="Namasivayam S."/>
            <person name="Swapna L.S."/>
            <person name="Hadjithomas M."/>
            <person name="Karamycheva S."/>
            <person name="Pinney D."/>
            <person name="Brunk B.P."/>
            <person name="Ajioka J.W."/>
            <person name="Ajzenberg D."/>
            <person name="Boothroyd J.C."/>
            <person name="Boyle J.P."/>
            <person name="Darde M.L."/>
            <person name="Diaz-Miranda M.A."/>
            <person name="Dubey J.P."/>
            <person name="Fritz H.M."/>
            <person name="Gennari S.M."/>
            <person name="Gregory B.D."/>
            <person name="Kim K."/>
            <person name="Saeij J.P."/>
            <person name="Su C."/>
            <person name="White M.W."/>
            <person name="Zhu X.Q."/>
            <person name="Howe D.K."/>
            <person name="Rosenthal B.M."/>
            <person name="Grigg M.E."/>
            <person name="Parkinson J."/>
            <person name="Liu L."/>
            <person name="Kissinger J.C."/>
            <person name="Roos D.S."/>
            <person name="Sibley L.D."/>
        </authorList>
    </citation>
    <scope>NUCLEOTIDE SEQUENCE [LARGE SCALE GENOMIC DNA]</scope>
    <source>
        <strain evidence="2 3">ARI</strain>
    </source>
</reference>
<accession>A0A139XQ54</accession>
<dbReference type="Proteomes" id="UP000074247">
    <property type="component" value="Unassembled WGS sequence"/>
</dbReference>
<evidence type="ECO:0008006" key="4">
    <source>
        <dbReference type="Google" id="ProtNLM"/>
    </source>
</evidence>
<organism evidence="2 3">
    <name type="scientific">Toxoplasma gondii ARI</name>
    <dbReference type="NCBI Taxonomy" id="1074872"/>
    <lineage>
        <taxon>Eukaryota</taxon>
        <taxon>Sar</taxon>
        <taxon>Alveolata</taxon>
        <taxon>Apicomplexa</taxon>
        <taxon>Conoidasida</taxon>
        <taxon>Coccidia</taxon>
        <taxon>Eucoccidiorida</taxon>
        <taxon>Eimeriorina</taxon>
        <taxon>Sarcocystidae</taxon>
        <taxon>Toxoplasma</taxon>
    </lineage>
</organism>